<dbReference type="OrthoDB" id="9793781at2"/>
<dbReference type="Proteomes" id="UP000228593">
    <property type="component" value="Unassembled WGS sequence"/>
</dbReference>
<comment type="caution">
    <text evidence="3">The sequence shown here is derived from an EMBL/GenBank/DDBJ whole genome shotgun (WGS) entry which is preliminary data.</text>
</comment>
<organism evidence="3 4">
    <name type="scientific">Massilia psychrophila</name>
    <dbReference type="NCBI Taxonomy" id="1603353"/>
    <lineage>
        <taxon>Bacteria</taxon>
        <taxon>Pseudomonadati</taxon>
        <taxon>Pseudomonadota</taxon>
        <taxon>Betaproteobacteria</taxon>
        <taxon>Burkholderiales</taxon>
        <taxon>Oxalobacteraceae</taxon>
        <taxon>Telluria group</taxon>
        <taxon>Massilia</taxon>
    </lineage>
</organism>
<feature type="region of interest" description="Disordered" evidence="1">
    <location>
        <begin position="79"/>
        <end position="102"/>
    </location>
</feature>
<dbReference type="GO" id="GO:0016020">
    <property type="term" value="C:membrane"/>
    <property type="evidence" value="ECO:0007669"/>
    <property type="project" value="InterPro"/>
</dbReference>
<evidence type="ECO:0000313" key="3">
    <source>
        <dbReference type="EMBL" id="PIL37816.1"/>
    </source>
</evidence>
<dbReference type="AlphaFoldDB" id="A0A2G8SVL1"/>
<dbReference type="InterPro" id="IPR049278">
    <property type="entry name" value="MS_channel_C"/>
</dbReference>
<protein>
    <recommendedName>
        <fullName evidence="2">Mechanosensitive ion channel MscS C-terminal domain-containing protein</fullName>
    </recommendedName>
</protein>
<gene>
    <name evidence="3" type="ORF">CR103_21445</name>
</gene>
<name>A0A2G8SVL1_9BURK</name>
<proteinExistence type="predicted"/>
<evidence type="ECO:0000256" key="1">
    <source>
        <dbReference type="SAM" id="MobiDB-lite"/>
    </source>
</evidence>
<evidence type="ECO:0000313" key="4">
    <source>
        <dbReference type="Proteomes" id="UP000228593"/>
    </source>
</evidence>
<dbReference type="InterPro" id="IPR011066">
    <property type="entry name" value="MscS_channel_C_sf"/>
</dbReference>
<sequence>MLGALRRLSGVEPSPAPDALVIAYADYGVTIRIRWWIKPPRRADALDIQDEVLCAVKAELTRNGIDLPYPTHQVLFHDQTEAMDGDRARQREGWPPPGQAGG</sequence>
<reference evidence="3 4" key="1">
    <citation type="submission" date="2017-10" db="EMBL/GenBank/DDBJ databases">
        <title>Massilia psychrophilum sp. nov., a novel purple-pigmented bacterium isolated from Tianshan glacier, Xinjiang Municipality, China.</title>
        <authorList>
            <person name="Wang H."/>
        </authorList>
    </citation>
    <scope>NUCLEOTIDE SEQUENCE [LARGE SCALE GENOMIC DNA]</scope>
    <source>
        <strain evidence="3 4">JCM 30813</strain>
    </source>
</reference>
<dbReference type="Pfam" id="PF21082">
    <property type="entry name" value="MS_channel_3rd"/>
    <property type="match status" value="1"/>
</dbReference>
<dbReference type="Gene3D" id="3.30.70.100">
    <property type="match status" value="1"/>
</dbReference>
<feature type="compositionally biased region" description="Basic and acidic residues" evidence="1">
    <location>
        <begin position="79"/>
        <end position="92"/>
    </location>
</feature>
<dbReference type="SUPFAM" id="SSF82689">
    <property type="entry name" value="Mechanosensitive channel protein MscS (YggB), C-terminal domain"/>
    <property type="match status" value="1"/>
</dbReference>
<feature type="domain" description="Mechanosensitive ion channel MscS C-terminal" evidence="2">
    <location>
        <begin position="4"/>
        <end position="66"/>
    </location>
</feature>
<evidence type="ECO:0000259" key="2">
    <source>
        <dbReference type="Pfam" id="PF21082"/>
    </source>
</evidence>
<keyword evidence="4" id="KW-1185">Reference proteome</keyword>
<dbReference type="EMBL" id="PDOB01000069">
    <property type="protein sequence ID" value="PIL37816.1"/>
    <property type="molecule type" value="Genomic_DNA"/>
</dbReference>
<accession>A0A2G8SVL1</accession>